<feature type="transmembrane region" description="Helical" evidence="6">
    <location>
        <begin position="283"/>
        <end position="300"/>
    </location>
</feature>
<organism evidence="7 8">
    <name type="scientific">Kaistia dalseonensis</name>
    <dbReference type="NCBI Taxonomy" id="410840"/>
    <lineage>
        <taxon>Bacteria</taxon>
        <taxon>Pseudomonadati</taxon>
        <taxon>Pseudomonadota</taxon>
        <taxon>Alphaproteobacteria</taxon>
        <taxon>Hyphomicrobiales</taxon>
        <taxon>Kaistiaceae</taxon>
        <taxon>Kaistia</taxon>
    </lineage>
</organism>
<proteinExistence type="predicted"/>
<feature type="transmembrane region" description="Helical" evidence="6">
    <location>
        <begin position="88"/>
        <end position="109"/>
    </location>
</feature>
<keyword evidence="3 6" id="KW-0812">Transmembrane</keyword>
<protein>
    <submittedName>
        <fullName evidence="7">Branched-chain amino acid transport system permease protein</fullName>
    </submittedName>
</protein>
<dbReference type="PANTHER" id="PTHR30482:SF17">
    <property type="entry name" value="ABC TRANSPORTER ATP-BINDING PROTEIN"/>
    <property type="match status" value="1"/>
</dbReference>
<evidence type="ECO:0000256" key="2">
    <source>
        <dbReference type="ARBA" id="ARBA00022475"/>
    </source>
</evidence>
<name>A0ABU0H7B8_9HYPH</name>
<feature type="transmembrane region" description="Helical" evidence="6">
    <location>
        <begin position="12"/>
        <end position="30"/>
    </location>
</feature>
<evidence type="ECO:0000256" key="4">
    <source>
        <dbReference type="ARBA" id="ARBA00022989"/>
    </source>
</evidence>
<sequence>MTPFTTSHPRLVAALAVLTTAALVLAPFFVREANLRLMIEIFTVFTFAQSWNFLAGYVGLMSFGQQLFIGLGAYFVFFVSNTLGLSPFLLLPFSFVFCAGFAALAAPFVFRLRDAYFAISIWVIAEVVRLFISQRDWLGSVSGLPLVATRGMDRSFVATTNFYFAAALVLISVFGLYALSMSRLGLALSAVRDNEGTAAAVGINVWWTRFFGFVLGCGIAGMAGATYYMSVFHVEPGGAFDPNWMVVMMFIVIIGGVGTIEGPIIGTAIYFLLRGWLAGTGNLYLMLLGAAAVVVMLVAPKGIWGVVRTRFGIDLFGTRRRSPVAQKFHQGVR</sequence>
<comment type="caution">
    <text evidence="7">The sequence shown here is derived from an EMBL/GenBank/DDBJ whole genome shotgun (WGS) entry which is preliminary data.</text>
</comment>
<comment type="subcellular location">
    <subcellularLocation>
        <location evidence="1">Cell membrane</location>
        <topology evidence="1">Multi-pass membrane protein</topology>
    </subcellularLocation>
</comment>
<evidence type="ECO:0000256" key="5">
    <source>
        <dbReference type="ARBA" id="ARBA00023136"/>
    </source>
</evidence>
<feature type="transmembrane region" description="Helical" evidence="6">
    <location>
        <begin position="244"/>
        <end position="271"/>
    </location>
</feature>
<dbReference type="RefSeq" id="WP_266349104.1">
    <property type="nucleotide sequence ID" value="NZ_JAPKNG010000003.1"/>
</dbReference>
<feature type="transmembrane region" description="Helical" evidence="6">
    <location>
        <begin position="210"/>
        <end position="232"/>
    </location>
</feature>
<evidence type="ECO:0000256" key="3">
    <source>
        <dbReference type="ARBA" id="ARBA00022692"/>
    </source>
</evidence>
<dbReference type="InterPro" id="IPR001851">
    <property type="entry name" value="ABC_transp_permease"/>
</dbReference>
<evidence type="ECO:0000256" key="6">
    <source>
        <dbReference type="SAM" id="Phobius"/>
    </source>
</evidence>
<feature type="transmembrane region" description="Helical" evidence="6">
    <location>
        <begin position="115"/>
        <end position="132"/>
    </location>
</feature>
<accession>A0ABU0H7B8</accession>
<dbReference type="Pfam" id="PF02653">
    <property type="entry name" value="BPD_transp_2"/>
    <property type="match status" value="1"/>
</dbReference>
<dbReference type="InterPro" id="IPR043428">
    <property type="entry name" value="LivM-like"/>
</dbReference>
<dbReference type="EMBL" id="JAUSVO010000003">
    <property type="protein sequence ID" value="MDQ0438202.1"/>
    <property type="molecule type" value="Genomic_DNA"/>
</dbReference>
<evidence type="ECO:0000313" key="8">
    <source>
        <dbReference type="Proteomes" id="UP001241603"/>
    </source>
</evidence>
<dbReference type="PANTHER" id="PTHR30482">
    <property type="entry name" value="HIGH-AFFINITY BRANCHED-CHAIN AMINO ACID TRANSPORT SYSTEM PERMEASE"/>
    <property type="match status" value="1"/>
</dbReference>
<keyword evidence="2" id="KW-1003">Cell membrane</keyword>
<evidence type="ECO:0000256" key="1">
    <source>
        <dbReference type="ARBA" id="ARBA00004651"/>
    </source>
</evidence>
<gene>
    <name evidence="7" type="ORF">QO014_002594</name>
</gene>
<dbReference type="CDD" id="cd06581">
    <property type="entry name" value="TM_PBP1_LivM_like"/>
    <property type="match status" value="1"/>
</dbReference>
<reference evidence="7 8" key="1">
    <citation type="submission" date="2023-07" db="EMBL/GenBank/DDBJ databases">
        <title>Genomic Encyclopedia of Type Strains, Phase IV (KMG-IV): sequencing the most valuable type-strain genomes for metagenomic binning, comparative biology and taxonomic classification.</title>
        <authorList>
            <person name="Goeker M."/>
        </authorList>
    </citation>
    <scope>NUCLEOTIDE SEQUENCE [LARGE SCALE GENOMIC DNA]</scope>
    <source>
        <strain evidence="7 8">B6-8</strain>
    </source>
</reference>
<keyword evidence="5 6" id="KW-0472">Membrane</keyword>
<feature type="transmembrane region" description="Helical" evidence="6">
    <location>
        <begin position="160"/>
        <end position="179"/>
    </location>
</feature>
<keyword evidence="8" id="KW-1185">Reference proteome</keyword>
<keyword evidence="4 6" id="KW-1133">Transmembrane helix</keyword>
<dbReference type="Proteomes" id="UP001241603">
    <property type="component" value="Unassembled WGS sequence"/>
</dbReference>
<evidence type="ECO:0000313" key="7">
    <source>
        <dbReference type="EMBL" id="MDQ0438202.1"/>
    </source>
</evidence>